<dbReference type="InterPro" id="IPR003851">
    <property type="entry name" value="Znf_Dof"/>
</dbReference>
<evidence type="ECO:0000256" key="7">
    <source>
        <dbReference type="ARBA" id="ARBA00023242"/>
    </source>
</evidence>
<name>A0ABQ7LJ22_BRACM</name>
<dbReference type="PROSITE" id="PS50884">
    <property type="entry name" value="ZF_DOF_2"/>
    <property type="match status" value="1"/>
</dbReference>
<sequence length="1088" mass="120307">MSELIDTPVKLFGWTITSSLSLTNNQSATDNIEQASTSLQRSSDLTEESKETSENSEITTTTTTSEEKTTDDLKKPDKILPCPRCNSSDTKFCYYNNYNVSQPRHFCRSCQRYWTSGGTMRIVPVGSGRRKNKGWVSTHHYMHTENTRSSEKILSFDSSGEESLVTENGNNQSSDSVSRDFNNFQRFLPPQVTSSVSPPWPYPAFYHIPVYWGCTVPFWSTLQTSTCLGKGQETKLHIMMNLGNGVTKDVFIRINTMGYKTDQSALVRDALIAPVLWALSPKGRLTGLKYSRVEPTALAAKPTKLDRPCRARACYLMGLVEGCNPSPTISPPPSSLESGLSVSVNLWVRKDMASGNRLSREEKGKDIATSPSPARDADGGPLEDFDIIHRDALRDTENMCLSQRLLVADAHRQFREEIEGNIEDEDREASGSEAPSSEAPSLAVRPRRRAHRRGRIDQSDRLPAPRSVPFDEVDCRPVIYHPGGIFEELPSLPPEAWPDLSREWIRRQQARIARVDWESRLPCVLGPRKSRLSLFTRKQQKLLNQARKMEGVPDLSALLKGKLQMLSTKSSSAGASEVRPVPVDGDVNSEPPAQSSPKKKANKAKKRSVPSEEAPSSADVSEVAAKKKKKKESKKRSREEASVEVLETSTAAGNDDAERNDPTNSTRGSPEERPKKKLKKKTAEDDGTSAPVVPSRSGEPATEAGDGSRDESPLSKGAPSSSARETGAGSGGSLPRKAGGGIRFPDHVEFLYDEATPLVLNPLQCAELTRQIRGGTKELPPIDDLYFKKEYIDAAMAGRRSDGSMNYLVEKYDSTLKQTMVQLGASEKLAQARLGVIERLRAENKKACDKAAKEKEVLRVKFEELEDKLKSDRLAKKDALREKTRLERLVASLEKEKAELEGERDAVVGTLVKERQRLRDSRVQEVTRERIKVQTAMADKSTRCVEHIVVPEGTVIEERPDGNDPEEAGDAIQADTGDVATEDPVLVSSSEEREEDEVGEEENRSPPALIEETVPIPSVSDPPAQVEDLGAQAVEEETVEPLDQSRDDQDVVTSDEPVIGFTRLSSCFDNKELSIRVEGSSVRFLSDN</sequence>
<keyword evidence="4" id="KW-0805">Transcription regulation</keyword>
<feature type="region of interest" description="Disordered" evidence="10">
    <location>
        <begin position="355"/>
        <end position="383"/>
    </location>
</feature>
<dbReference type="Proteomes" id="UP000823674">
    <property type="component" value="Chromosome A09"/>
</dbReference>
<feature type="region of interest" description="Disordered" evidence="10">
    <location>
        <begin position="568"/>
        <end position="740"/>
    </location>
</feature>
<keyword evidence="2 8" id="KW-0863">Zinc-finger</keyword>
<feature type="compositionally biased region" description="Basic residues" evidence="10">
    <location>
        <begin position="445"/>
        <end position="454"/>
    </location>
</feature>
<comment type="subcellular location">
    <subcellularLocation>
        <location evidence="8">Nucleus</location>
    </subcellularLocation>
</comment>
<dbReference type="PROSITE" id="PS01361">
    <property type="entry name" value="ZF_DOF_1"/>
    <property type="match status" value="1"/>
</dbReference>
<evidence type="ECO:0000256" key="1">
    <source>
        <dbReference type="ARBA" id="ARBA00022723"/>
    </source>
</evidence>
<feature type="compositionally biased region" description="Basic and acidic residues" evidence="10">
    <location>
        <begin position="65"/>
        <end position="75"/>
    </location>
</feature>
<comment type="caution">
    <text evidence="12">The sequence shown here is derived from an EMBL/GenBank/DDBJ whole genome shotgun (WGS) entry which is preliminary data.</text>
</comment>
<evidence type="ECO:0000256" key="4">
    <source>
        <dbReference type="ARBA" id="ARBA00023015"/>
    </source>
</evidence>
<gene>
    <name evidence="12" type="primary">A09g515370.1_BraROA</name>
    <name evidence="12" type="ORF">IGI04_036984</name>
</gene>
<evidence type="ECO:0000259" key="11">
    <source>
        <dbReference type="PROSITE" id="PS50884"/>
    </source>
</evidence>
<evidence type="ECO:0000256" key="5">
    <source>
        <dbReference type="ARBA" id="ARBA00023125"/>
    </source>
</evidence>
<evidence type="ECO:0000256" key="10">
    <source>
        <dbReference type="SAM" id="MobiDB-lite"/>
    </source>
</evidence>
<keyword evidence="7 8" id="KW-0539">Nucleus</keyword>
<dbReference type="PANTHER" id="PTHR31089:SF73">
    <property type="entry name" value="DOF-TYPE DOMAIN-CONTAINING PROTEIN"/>
    <property type="match status" value="1"/>
</dbReference>
<evidence type="ECO:0000256" key="3">
    <source>
        <dbReference type="ARBA" id="ARBA00022833"/>
    </source>
</evidence>
<evidence type="ECO:0000256" key="8">
    <source>
        <dbReference type="PROSITE-ProRule" id="PRU00071"/>
    </source>
</evidence>
<feature type="compositionally biased region" description="Basic and acidic residues" evidence="10">
    <location>
        <begin position="355"/>
        <end position="366"/>
    </location>
</feature>
<organism evidence="12 13">
    <name type="scientific">Brassica rapa subsp. trilocularis</name>
    <dbReference type="NCBI Taxonomy" id="1813537"/>
    <lineage>
        <taxon>Eukaryota</taxon>
        <taxon>Viridiplantae</taxon>
        <taxon>Streptophyta</taxon>
        <taxon>Embryophyta</taxon>
        <taxon>Tracheophyta</taxon>
        <taxon>Spermatophyta</taxon>
        <taxon>Magnoliopsida</taxon>
        <taxon>eudicotyledons</taxon>
        <taxon>Gunneridae</taxon>
        <taxon>Pentapetalae</taxon>
        <taxon>rosids</taxon>
        <taxon>malvids</taxon>
        <taxon>Brassicales</taxon>
        <taxon>Brassicaceae</taxon>
        <taxon>Brassiceae</taxon>
        <taxon>Brassica</taxon>
    </lineage>
</organism>
<dbReference type="InterPro" id="IPR045174">
    <property type="entry name" value="Dof"/>
</dbReference>
<dbReference type="EMBL" id="JADBGQ010000008">
    <property type="protein sequence ID" value="KAG5385514.1"/>
    <property type="molecule type" value="Genomic_DNA"/>
</dbReference>
<feature type="compositionally biased region" description="Low complexity" evidence="10">
    <location>
        <begin position="55"/>
        <end position="64"/>
    </location>
</feature>
<protein>
    <recommendedName>
        <fullName evidence="11">Dof-type domain-containing protein</fullName>
    </recommendedName>
</protein>
<feature type="compositionally biased region" description="Polar residues" evidence="10">
    <location>
        <begin position="31"/>
        <end position="43"/>
    </location>
</feature>
<feature type="compositionally biased region" description="Basic residues" evidence="10">
    <location>
        <begin position="626"/>
        <end position="636"/>
    </location>
</feature>
<feature type="region of interest" description="Disordered" evidence="10">
    <location>
        <begin position="951"/>
        <end position="1052"/>
    </location>
</feature>
<evidence type="ECO:0000256" key="6">
    <source>
        <dbReference type="ARBA" id="ARBA00023163"/>
    </source>
</evidence>
<dbReference type="PANTHER" id="PTHR31089">
    <property type="entry name" value="CYCLIC DOF FACTOR 2"/>
    <property type="match status" value="1"/>
</dbReference>
<feature type="region of interest" description="Disordered" evidence="10">
    <location>
        <begin position="419"/>
        <end position="468"/>
    </location>
</feature>
<feature type="domain" description="Dof-type" evidence="11">
    <location>
        <begin position="80"/>
        <end position="134"/>
    </location>
</feature>
<keyword evidence="3" id="KW-0862">Zinc</keyword>
<keyword evidence="9" id="KW-0175">Coiled coil</keyword>
<reference evidence="12 13" key="1">
    <citation type="submission" date="2021-03" db="EMBL/GenBank/DDBJ databases">
        <authorList>
            <person name="King G.J."/>
            <person name="Bancroft I."/>
            <person name="Baten A."/>
            <person name="Bloomfield J."/>
            <person name="Borpatragohain P."/>
            <person name="He Z."/>
            <person name="Irish N."/>
            <person name="Irwin J."/>
            <person name="Liu K."/>
            <person name="Mauleon R.P."/>
            <person name="Moore J."/>
            <person name="Morris R."/>
            <person name="Ostergaard L."/>
            <person name="Wang B."/>
            <person name="Wells R."/>
        </authorList>
    </citation>
    <scope>NUCLEOTIDE SEQUENCE [LARGE SCALE GENOMIC DNA]</scope>
    <source>
        <strain evidence="12">R-o-18</strain>
        <tissue evidence="12">Leaf</tissue>
    </source>
</reference>
<keyword evidence="13" id="KW-1185">Reference proteome</keyword>
<feature type="compositionally biased region" description="Gly residues" evidence="10">
    <location>
        <begin position="728"/>
        <end position="740"/>
    </location>
</feature>
<feature type="region of interest" description="Disordered" evidence="10">
    <location>
        <begin position="31"/>
        <end position="75"/>
    </location>
</feature>
<evidence type="ECO:0000313" key="13">
    <source>
        <dbReference type="Proteomes" id="UP000823674"/>
    </source>
</evidence>
<evidence type="ECO:0000256" key="9">
    <source>
        <dbReference type="SAM" id="Coils"/>
    </source>
</evidence>
<keyword evidence="1" id="KW-0479">Metal-binding</keyword>
<dbReference type="Pfam" id="PF02701">
    <property type="entry name" value="Zn_ribbon_Dof"/>
    <property type="match status" value="1"/>
</dbReference>
<feature type="coiled-coil region" evidence="9">
    <location>
        <begin position="837"/>
        <end position="910"/>
    </location>
</feature>
<accession>A0ABQ7LJ22</accession>
<feature type="compositionally biased region" description="Basic residues" evidence="10">
    <location>
        <begin position="597"/>
        <end position="608"/>
    </location>
</feature>
<feature type="compositionally biased region" description="Low complexity" evidence="10">
    <location>
        <begin position="431"/>
        <end position="441"/>
    </location>
</feature>
<keyword evidence="6" id="KW-0804">Transcription</keyword>
<evidence type="ECO:0000313" key="12">
    <source>
        <dbReference type="EMBL" id="KAG5385514.1"/>
    </source>
</evidence>
<proteinExistence type="predicted"/>
<keyword evidence="5 8" id="KW-0238">DNA-binding</keyword>
<evidence type="ECO:0000256" key="2">
    <source>
        <dbReference type="ARBA" id="ARBA00022771"/>
    </source>
</evidence>